<dbReference type="Pfam" id="PF03703">
    <property type="entry name" value="bPH_2"/>
    <property type="match status" value="3"/>
</dbReference>
<dbReference type="EMBL" id="QLLQ01000002">
    <property type="protein sequence ID" value="RAJ26630.1"/>
    <property type="molecule type" value="Genomic_DNA"/>
</dbReference>
<feature type="domain" description="YdbS-like PH" evidence="2">
    <location>
        <begin position="77"/>
        <end position="154"/>
    </location>
</feature>
<feature type="transmembrane region" description="Helical" evidence="1">
    <location>
        <begin position="368"/>
        <end position="385"/>
    </location>
</feature>
<dbReference type="PIRSF" id="PIRSF026631">
    <property type="entry name" value="UCP026631"/>
    <property type="match status" value="1"/>
</dbReference>
<proteinExistence type="predicted"/>
<dbReference type="STRING" id="49280.A9996_04405"/>
<keyword evidence="1" id="KW-1133">Transmembrane helix</keyword>
<evidence type="ECO:0000259" key="2">
    <source>
        <dbReference type="Pfam" id="PF03703"/>
    </source>
</evidence>
<accession>A0A1A7R3W7</accession>
<dbReference type="RefSeq" id="WP_066431372.1">
    <property type="nucleotide sequence ID" value="NZ_LZRN01000006.1"/>
</dbReference>
<dbReference type="PANTHER" id="PTHR34473">
    <property type="entry name" value="UPF0699 TRANSMEMBRANE PROTEIN YDBS"/>
    <property type="match status" value="1"/>
</dbReference>
<feature type="domain" description="YdbS-like PH" evidence="2">
    <location>
        <begin position="410"/>
        <end position="486"/>
    </location>
</feature>
<dbReference type="OrthoDB" id="1049931at2"/>
<comment type="caution">
    <text evidence="3">The sequence shown here is derived from an EMBL/GenBank/DDBJ whole genome shotgun (WGS) entry which is preliminary data.</text>
</comment>
<keyword evidence="1" id="KW-0472">Membrane</keyword>
<protein>
    <submittedName>
        <fullName evidence="3">Putative membrane protein</fullName>
    </submittedName>
</protein>
<organism evidence="3 4">
    <name type="scientific">Gelidibacter algens</name>
    <dbReference type="NCBI Taxonomy" id="49280"/>
    <lineage>
        <taxon>Bacteria</taxon>
        <taxon>Pseudomonadati</taxon>
        <taxon>Bacteroidota</taxon>
        <taxon>Flavobacteriia</taxon>
        <taxon>Flavobacteriales</taxon>
        <taxon>Flavobacteriaceae</taxon>
        <taxon>Gelidibacter</taxon>
    </lineage>
</organism>
<dbReference type="AlphaFoldDB" id="A0A1A7R3W7"/>
<dbReference type="InterPro" id="IPR005182">
    <property type="entry name" value="YdbS-like_PH"/>
</dbReference>
<keyword evidence="4" id="KW-1185">Reference proteome</keyword>
<feature type="transmembrane region" description="Helical" evidence="1">
    <location>
        <begin position="51"/>
        <end position="74"/>
    </location>
</feature>
<dbReference type="PANTHER" id="PTHR34473:SF2">
    <property type="entry name" value="UPF0699 TRANSMEMBRANE PROTEIN YDBT"/>
    <property type="match status" value="1"/>
</dbReference>
<dbReference type="Proteomes" id="UP000248987">
    <property type="component" value="Unassembled WGS sequence"/>
</dbReference>
<evidence type="ECO:0000313" key="3">
    <source>
        <dbReference type="EMBL" id="RAJ26630.1"/>
    </source>
</evidence>
<reference evidence="3 4" key="1">
    <citation type="submission" date="2018-06" db="EMBL/GenBank/DDBJ databases">
        <title>Genomic Encyclopedia of Archaeal and Bacterial Type Strains, Phase II (KMG-II): from individual species to whole genera.</title>
        <authorList>
            <person name="Goeker M."/>
        </authorList>
    </citation>
    <scope>NUCLEOTIDE SEQUENCE [LARGE SCALE GENOMIC DNA]</scope>
    <source>
        <strain evidence="3 4">DSM 12408</strain>
    </source>
</reference>
<feature type="domain" description="YdbS-like PH" evidence="2">
    <location>
        <begin position="273"/>
        <end position="343"/>
    </location>
</feature>
<evidence type="ECO:0000256" key="1">
    <source>
        <dbReference type="SAM" id="Phobius"/>
    </source>
</evidence>
<feature type="transmembrane region" description="Helical" evidence="1">
    <location>
        <begin position="16"/>
        <end position="39"/>
    </location>
</feature>
<sequence length="498" mass="57719">MELTDFSKPTRQSSKGILVIFALNSYKFIRNFFGLFLVYGLSISKNKSLAFLSTTHITLIILSIFIVILVLAILKFRNFKFYLDTDEFHLSTGIINKDTTIIPKSKIQNVYVKQNFIQQLINVVSLNIETAGDDKAEIEINALDRETALDLKQQLFSKNHLVDLELDEKQMQTTVFFKASVKRLLLEGLSQSHIQSFLIIVSFVFGLYSEFGKYVQDLNLEDRLESSVEFETGNILNFILANLLIVALAILISMLFSVIKTFVSNYNLEVIENEDTIEINKGLFNKVSLTLTPAKIQNLVIKTNRLKRYLGLHTLSIKQAMVNKKQQKNFKIVALEKDQVSHLVQKFFKDYNDEGVYQKPDRYYKRLLMWRSIGIGALVNIPAFFVFGAYFWLINFISITWIVLFVHYTYKKASYQITDTYLTITSGFIDRLRNISELHKIQSVELKQSIFQKQKNIASVYIATASEQVKIPYIKEHDARSIYDYLLFKIESQDKNWM</sequence>
<gene>
    <name evidence="3" type="ORF">LX77_00885</name>
</gene>
<feature type="transmembrane region" description="Helical" evidence="1">
    <location>
        <begin position="235"/>
        <end position="259"/>
    </location>
</feature>
<feature type="transmembrane region" description="Helical" evidence="1">
    <location>
        <begin position="391"/>
        <end position="410"/>
    </location>
</feature>
<dbReference type="InterPro" id="IPR014529">
    <property type="entry name" value="UCP026631"/>
</dbReference>
<name>A0A1A7R3W7_9FLAO</name>
<evidence type="ECO:0000313" key="4">
    <source>
        <dbReference type="Proteomes" id="UP000248987"/>
    </source>
</evidence>
<keyword evidence="1" id="KW-0812">Transmembrane</keyword>